<dbReference type="Gene3D" id="3.90.550.10">
    <property type="entry name" value="Spore Coat Polysaccharide Biosynthesis Protein SpsA, Chain A"/>
    <property type="match status" value="1"/>
</dbReference>
<reference evidence="2" key="1">
    <citation type="submission" date="2020-10" db="EMBL/GenBank/DDBJ databases">
        <authorList>
            <person name="Gilroy R."/>
        </authorList>
    </citation>
    <scope>NUCLEOTIDE SEQUENCE</scope>
    <source>
        <strain evidence="2">CHK33-4379</strain>
    </source>
</reference>
<dbReference type="AlphaFoldDB" id="A0A9D1GSW7"/>
<dbReference type="EMBL" id="DVLL01000005">
    <property type="protein sequence ID" value="HIT58332.1"/>
    <property type="molecule type" value="Genomic_DNA"/>
</dbReference>
<dbReference type="GO" id="GO:0016779">
    <property type="term" value="F:nucleotidyltransferase activity"/>
    <property type="evidence" value="ECO:0007669"/>
    <property type="project" value="UniProtKB-ARBA"/>
</dbReference>
<evidence type="ECO:0000313" key="3">
    <source>
        <dbReference type="Proteomes" id="UP000824136"/>
    </source>
</evidence>
<comment type="caution">
    <text evidence="2">The sequence shown here is derived from an EMBL/GenBank/DDBJ whole genome shotgun (WGS) entry which is preliminary data.</text>
</comment>
<evidence type="ECO:0000259" key="1">
    <source>
        <dbReference type="Pfam" id="PF12804"/>
    </source>
</evidence>
<dbReference type="InterPro" id="IPR029044">
    <property type="entry name" value="Nucleotide-diphossugar_trans"/>
</dbReference>
<sequence length="293" mass="32647">MKATLLVLAAGLGSRFGGDKQISNVGPSGEILMEYSIHDAIAAGFKKVVFVLKKEMVETVRSTVGEKFKDRVELEYAVQDYSSIPDFYEIPKDRVKPFGTVHAVLVAKDYLTDPFATINADDYYGTECFRLMYDFLGQLKNGSEAAMVTYILKNTLSENGGVTRGVCSVDNGRLVRVDETGGIMPKDGKVVSDSGELDENSQVSMNFWGFHNEVLPRMERYFNDFLKSLTPDQIKAECLLPIMVNDLLETKELSVLAAPSHDKWFGITYKADKEDVENKLRALHAAGVYPDRL</sequence>
<keyword evidence="2" id="KW-0808">Transferase</keyword>
<accession>A0A9D1GSW7</accession>
<feature type="domain" description="MobA-like NTP transferase" evidence="1">
    <location>
        <begin position="6"/>
        <end position="59"/>
    </location>
</feature>
<protein>
    <submittedName>
        <fullName evidence="2">NTP transferase domain-containing protein</fullName>
    </submittedName>
</protein>
<reference evidence="2" key="2">
    <citation type="journal article" date="2021" name="PeerJ">
        <title>Extensive microbial diversity within the chicken gut microbiome revealed by metagenomics and culture.</title>
        <authorList>
            <person name="Gilroy R."/>
            <person name="Ravi A."/>
            <person name="Getino M."/>
            <person name="Pursley I."/>
            <person name="Horton D.L."/>
            <person name="Alikhan N.F."/>
            <person name="Baker D."/>
            <person name="Gharbi K."/>
            <person name="Hall N."/>
            <person name="Watson M."/>
            <person name="Adriaenssens E.M."/>
            <person name="Foster-Nyarko E."/>
            <person name="Jarju S."/>
            <person name="Secka A."/>
            <person name="Antonio M."/>
            <person name="Oren A."/>
            <person name="Chaudhuri R.R."/>
            <person name="La Ragione R."/>
            <person name="Hildebrand F."/>
            <person name="Pallen M.J."/>
        </authorList>
    </citation>
    <scope>NUCLEOTIDE SEQUENCE</scope>
    <source>
        <strain evidence="2">CHK33-4379</strain>
    </source>
</reference>
<organism evidence="2 3">
    <name type="scientific">Candidatus Faeciplasma pullistercoris</name>
    <dbReference type="NCBI Taxonomy" id="2840800"/>
    <lineage>
        <taxon>Bacteria</taxon>
        <taxon>Bacillati</taxon>
        <taxon>Bacillota</taxon>
        <taxon>Clostridia</taxon>
        <taxon>Eubacteriales</taxon>
        <taxon>Oscillospiraceae</taxon>
        <taxon>Oscillospiraceae incertae sedis</taxon>
        <taxon>Candidatus Faeciplasma</taxon>
    </lineage>
</organism>
<evidence type="ECO:0000313" key="2">
    <source>
        <dbReference type="EMBL" id="HIT58332.1"/>
    </source>
</evidence>
<gene>
    <name evidence="2" type="ORF">IAC39_01205</name>
</gene>
<proteinExistence type="predicted"/>
<dbReference type="Proteomes" id="UP000824136">
    <property type="component" value="Unassembled WGS sequence"/>
</dbReference>
<dbReference type="Pfam" id="PF12804">
    <property type="entry name" value="NTP_transf_3"/>
    <property type="match status" value="1"/>
</dbReference>
<dbReference type="SUPFAM" id="SSF53448">
    <property type="entry name" value="Nucleotide-diphospho-sugar transferases"/>
    <property type="match status" value="1"/>
</dbReference>
<name>A0A9D1GSW7_9FIRM</name>
<dbReference type="InterPro" id="IPR025877">
    <property type="entry name" value="MobA-like_NTP_Trfase"/>
</dbReference>